<comment type="caution">
    <text evidence="1">The sequence shown here is derived from an EMBL/GenBank/DDBJ whole genome shotgun (WGS) entry which is preliminary data.</text>
</comment>
<sequence>MWHPEVDNSEVKVYSRPEKGTELVVIRAIAIVDDAEPDPLFTFFTSKAGFKVIDPACTNHDDPPFREWSEREEVAYSRAPMQPPVRPRTFLVANIVDPAERLFVSKSILDDALPPGDDGAVRAVNSFVLRTGAAPGGGSSLEILDYVDLRGDDCPVQASNTWHVHSFVPEMLQRLRAEIAAGALDAGRML</sequence>
<evidence type="ECO:0000313" key="2">
    <source>
        <dbReference type="Proteomes" id="UP001445335"/>
    </source>
</evidence>
<name>A0AAW1SDQ2_9CHLO</name>
<dbReference type="SUPFAM" id="SSF55961">
    <property type="entry name" value="Bet v1-like"/>
    <property type="match status" value="1"/>
</dbReference>
<proteinExistence type="predicted"/>
<evidence type="ECO:0000313" key="1">
    <source>
        <dbReference type="EMBL" id="KAK9844024.1"/>
    </source>
</evidence>
<dbReference type="Gene3D" id="3.30.530.20">
    <property type="match status" value="1"/>
</dbReference>
<dbReference type="InterPro" id="IPR023393">
    <property type="entry name" value="START-like_dom_sf"/>
</dbReference>
<keyword evidence="2" id="KW-1185">Reference proteome</keyword>
<dbReference type="EMBL" id="JALJOU010000004">
    <property type="protein sequence ID" value="KAK9844024.1"/>
    <property type="molecule type" value="Genomic_DNA"/>
</dbReference>
<dbReference type="Proteomes" id="UP001445335">
    <property type="component" value="Unassembled WGS sequence"/>
</dbReference>
<gene>
    <name evidence="1" type="ORF">WJX81_002213</name>
</gene>
<accession>A0AAW1SDQ2</accession>
<organism evidence="1 2">
    <name type="scientific">Elliptochloris bilobata</name>
    <dbReference type="NCBI Taxonomy" id="381761"/>
    <lineage>
        <taxon>Eukaryota</taxon>
        <taxon>Viridiplantae</taxon>
        <taxon>Chlorophyta</taxon>
        <taxon>core chlorophytes</taxon>
        <taxon>Trebouxiophyceae</taxon>
        <taxon>Trebouxiophyceae incertae sedis</taxon>
        <taxon>Elliptochloris clade</taxon>
        <taxon>Elliptochloris</taxon>
    </lineage>
</organism>
<dbReference type="AlphaFoldDB" id="A0AAW1SDQ2"/>
<reference evidence="1 2" key="1">
    <citation type="journal article" date="2024" name="Nat. Commun.">
        <title>Phylogenomics reveals the evolutionary origins of lichenization in chlorophyte algae.</title>
        <authorList>
            <person name="Puginier C."/>
            <person name="Libourel C."/>
            <person name="Otte J."/>
            <person name="Skaloud P."/>
            <person name="Haon M."/>
            <person name="Grisel S."/>
            <person name="Petersen M."/>
            <person name="Berrin J.G."/>
            <person name="Delaux P.M."/>
            <person name="Dal Grande F."/>
            <person name="Keller J."/>
        </authorList>
    </citation>
    <scope>NUCLEOTIDE SEQUENCE [LARGE SCALE GENOMIC DNA]</scope>
    <source>
        <strain evidence="1 2">SAG 245.80</strain>
    </source>
</reference>
<evidence type="ECO:0008006" key="3">
    <source>
        <dbReference type="Google" id="ProtNLM"/>
    </source>
</evidence>
<protein>
    <recommendedName>
        <fullName evidence="3">START domain-containing protein</fullName>
    </recommendedName>
</protein>